<dbReference type="Proteomes" id="UP000068243">
    <property type="component" value="Unassembled WGS sequence"/>
</dbReference>
<dbReference type="VEuPathDB" id="FungiDB:ASPNIDRAFT2_1208764"/>
<dbReference type="GO" id="GO:0016491">
    <property type="term" value="F:oxidoreductase activity"/>
    <property type="evidence" value="ECO:0007669"/>
    <property type="project" value="UniProtKB-KW"/>
</dbReference>
<feature type="domain" description="Plastocyanin-like" evidence="7">
    <location>
        <begin position="168"/>
        <end position="281"/>
    </location>
</feature>
<dbReference type="AlphaFoldDB" id="A0A100IPB7"/>
<keyword evidence="3" id="KW-0560">Oxidoreductase</keyword>
<dbReference type="Pfam" id="PF07732">
    <property type="entry name" value="Cu-oxidase_3"/>
    <property type="match status" value="1"/>
</dbReference>
<gene>
    <name evidence="8" type="ORF">ABL_07555</name>
</gene>
<comment type="similarity">
    <text evidence="1">Belongs to the multicopper oxidase family.</text>
</comment>
<sequence length="734" mass="83295">MCGLFMFISPSWRVFSRLGRDSQLAIEAVGIPTVTRVKMLLESCWTALVHLFSFQSLFATQQSPLPPNGGLEYPLPPGGELNYPSPTTSAAQQPTPTKILKFKPIDASIECEYEGLSDTYVALPRGDQRTWLKPKPNVNGTTYDIHTNYETTWPKGKVRDYSFTVTESGELKPDGVKKEAGKYFEGEYPGRRIEACWGDTVRVHVKNSLPWNGTAIHMHGIRMFETGFSDGVPGVTQCPIAKNDTYTYEFTATQYGTTWYHSHYSLQYTDGLLGPLTIYGPASVVDYDDALEPLMLADRIHQGAFGRWTWGVVDGHQPRISMDTILINNHGSAAGKYQNLRYRTKKVTKGKKYLLRLINASTDTAFIFSIDQHKMTVIGTDLVPISPYLKDTLYIGIGQRYHVIVEADAIDECRNYWIRTQPATGCHNFDFEPNERQGIFVYNEKNMDDPISTPYVPPHNGECRDEEHKVLRPVFEWQVPPPTPDQLRKVQSPWMVLKQDDFRMPDEDGHDNSRDPTWSAWQIHDDPAWVNYKDLTINHLNDSHTWPPTAALFEIRRNESNWAYMVIDGAHQPKESGTPSGEKTVPAAHPMHLHGHDFALLKQSYEKLNDKLFDGNHTADLQKFIDTELEYNNPARRDVVLLPRGGYIVIAFKVDNPGAWLLHCHIAWHASGGLALQILEDKEKFQEIMKRKIADGQTAEAQKNQGCAKWATWYDNKANRWGNGTGRFQDDSGV</sequence>
<name>A0A100IPB7_ASPNG</name>
<dbReference type="PANTHER" id="PTHR11709">
    <property type="entry name" value="MULTI-COPPER OXIDASE"/>
    <property type="match status" value="1"/>
</dbReference>
<dbReference type="VEuPathDB" id="FungiDB:M747DRAFT_362572"/>
<evidence type="ECO:0000313" key="9">
    <source>
        <dbReference type="Proteomes" id="UP000068243"/>
    </source>
</evidence>
<dbReference type="CDD" id="cd13854">
    <property type="entry name" value="CuRO_1_MaLCC_like"/>
    <property type="match status" value="1"/>
</dbReference>
<comment type="caution">
    <text evidence="8">The sequence shown here is derived from an EMBL/GenBank/DDBJ whole genome shotgun (WGS) entry which is preliminary data.</text>
</comment>
<evidence type="ECO:0000256" key="2">
    <source>
        <dbReference type="ARBA" id="ARBA00022723"/>
    </source>
</evidence>
<evidence type="ECO:0000259" key="7">
    <source>
        <dbReference type="Pfam" id="PF07732"/>
    </source>
</evidence>
<evidence type="ECO:0000256" key="4">
    <source>
        <dbReference type="ARBA" id="ARBA00023008"/>
    </source>
</evidence>
<dbReference type="CDD" id="cd13901">
    <property type="entry name" value="CuRO_3_MaLCC_like"/>
    <property type="match status" value="1"/>
</dbReference>
<dbReference type="PANTHER" id="PTHR11709:SF71">
    <property type="entry name" value="OXIDOREDUCTASE TPCJ"/>
    <property type="match status" value="1"/>
</dbReference>
<dbReference type="Gene3D" id="2.60.40.420">
    <property type="entry name" value="Cupredoxins - blue copper proteins"/>
    <property type="match status" value="3"/>
</dbReference>
<reference evidence="9" key="1">
    <citation type="journal article" date="2016" name="Genome Announc.">
        <title>Draft genome sequence of Aspergillus niger strain An76.</title>
        <authorList>
            <person name="Gong W."/>
            <person name="Cheng Z."/>
            <person name="Zhang H."/>
            <person name="Liu L."/>
            <person name="Gao P."/>
            <person name="Wang L."/>
        </authorList>
    </citation>
    <scope>NUCLEOTIDE SEQUENCE [LARGE SCALE GENOMIC DNA]</scope>
    <source>
        <strain evidence="9">An76</strain>
    </source>
</reference>
<dbReference type="InterPro" id="IPR008972">
    <property type="entry name" value="Cupredoxin"/>
</dbReference>
<dbReference type="VEuPathDB" id="FungiDB:An12g05810"/>
<proteinExistence type="inferred from homology"/>
<dbReference type="EMBL" id="BCMY01000014">
    <property type="protein sequence ID" value="GAQ44894.1"/>
    <property type="molecule type" value="Genomic_DNA"/>
</dbReference>
<evidence type="ECO:0000256" key="3">
    <source>
        <dbReference type="ARBA" id="ARBA00023002"/>
    </source>
</evidence>
<evidence type="ECO:0000259" key="6">
    <source>
        <dbReference type="Pfam" id="PF07731"/>
    </source>
</evidence>
<dbReference type="InterPro" id="IPR011706">
    <property type="entry name" value="Cu-oxidase_C"/>
</dbReference>
<organism evidence="8 9">
    <name type="scientific">Aspergillus niger</name>
    <dbReference type="NCBI Taxonomy" id="5061"/>
    <lineage>
        <taxon>Eukaryota</taxon>
        <taxon>Fungi</taxon>
        <taxon>Dikarya</taxon>
        <taxon>Ascomycota</taxon>
        <taxon>Pezizomycotina</taxon>
        <taxon>Eurotiomycetes</taxon>
        <taxon>Eurotiomycetidae</taxon>
        <taxon>Eurotiales</taxon>
        <taxon>Aspergillaceae</taxon>
        <taxon>Aspergillus</taxon>
        <taxon>Aspergillus subgen. Circumdati</taxon>
    </lineage>
</organism>
<dbReference type="CDD" id="cd13880">
    <property type="entry name" value="CuRO_2_MaLCC_like"/>
    <property type="match status" value="1"/>
</dbReference>
<feature type="domain" description="Plastocyanin-like" evidence="5">
    <location>
        <begin position="322"/>
        <end position="444"/>
    </location>
</feature>
<keyword evidence="2" id="KW-0479">Metal-binding</keyword>
<keyword evidence="4" id="KW-0186">Copper</keyword>
<dbReference type="Pfam" id="PF00394">
    <property type="entry name" value="Cu-oxidase"/>
    <property type="match status" value="1"/>
</dbReference>
<dbReference type="InterPro" id="IPR001117">
    <property type="entry name" value="Cu-oxidase_2nd"/>
</dbReference>
<dbReference type="Pfam" id="PF07731">
    <property type="entry name" value="Cu-oxidase_2"/>
    <property type="match status" value="1"/>
</dbReference>
<dbReference type="SUPFAM" id="SSF49503">
    <property type="entry name" value="Cupredoxins"/>
    <property type="match status" value="3"/>
</dbReference>
<dbReference type="GO" id="GO:0005507">
    <property type="term" value="F:copper ion binding"/>
    <property type="evidence" value="ECO:0007669"/>
    <property type="project" value="InterPro"/>
</dbReference>
<evidence type="ECO:0000259" key="5">
    <source>
        <dbReference type="Pfam" id="PF00394"/>
    </source>
</evidence>
<dbReference type="InterPro" id="IPR011707">
    <property type="entry name" value="Cu-oxidase-like_N"/>
</dbReference>
<evidence type="ECO:0000256" key="1">
    <source>
        <dbReference type="ARBA" id="ARBA00010609"/>
    </source>
</evidence>
<dbReference type="FunFam" id="2.60.40.420:FF:000045">
    <property type="entry name" value="Laccase 2"/>
    <property type="match status" value="1"/>
</dbReference>
<dbReference type="InterPro" id="IPR045087">
    <property type="entry name" value="Cu-oxidase_fam"/>
</dbReference>
<feature type="domain" description="Plastocyanin-like" evidence="6">
    <location>
        <begin position="541"/>
        <end position="683"/>
    </location>
</feature>
<dbReference type="InterPro" id="IPR033138">
    <property type="entry name" value="Cu_oxidase_CS"/>
</dbReference>
<dbReference type="OMA" id="MAPAGGY"/>
<dbReference type="VEuPathDB" id="FungiDB:ATCC64974_36660"/>
<dbReference type="OrthoDB" id="2121828at2759"/>
<accession>A0A100IPB7</accession>
<dbReference type="PROSITE" id="PS00080">
    <property type="entry name" value="MULTICOPPER_OXIDASE2"/>
    <property type="match status" value="1"/>
</dbReference>
<protein>
    <submittedName>
        <fullName evidence="8">Multicopper oxidase</fullName>
    </submittedName>
</protein>
<evidence type="ECO:0000313" key="8">
    <source>
        <dbReference type="EMBL" id="GAQ44894.1"/>
    </source>
</evidence>
<dbReference type="PROSITE" id="PS00079">
    <property type="entry name" value="MULTICOPPER_OXIDASE1"/>
    <property type="match status" value="1"/>
</dbReference>
<dbReference type="InterPro" id="IPR002355">
    <property type="entry name" value="Cu_oxidase_Cu_BS"/>
</dbReference>